<comment type="similarity">
    <text evidence="2">Belongs to the RPAP1 family.</text>
</comment>
<dbReference type="STRING" id="74649.A0A2P6PSZ3"/>
<evidence type="ECO:0000256" key="5">
    <source>
        <dbReference type="SAM" id="MobiDB-lite"/>
    </source>
</evidence>
<dbReference type="OrthoDB" id="348201at2759"/>
<dbReference type="Pfam" id="PF08621">
    <property type="entry name" value="RPAP1_N"/>
    <property type="match status" value="1"/>
</dbReference>
<evidence type="ECO:0000259" key="7">
    <source>
        <dbReference type="Pfam" id="PF08621"/>
    </source>
</evidence>
<name>A0A2P6PSZ3_ROSCH</name>
<evidence type="ECO:0000256" key="3">
    <source>
        <dbReference type="ARBA" id="ARBA00023163"/>
    </source>
</evidence>
<keyword evidence="3" id="KW-0804">Transcription</keyword>
<evidence type="ECO:0000259" key="8">
    <source>
        <dbReference type="Pfam" id="PF25766"/>
    </source>
</evidence>
<dbReference type="Pfam" id="PF25766">
    <property type="entry name" value="TPR_RPAP1"/>
    <property type="match status" value="1"/>
</dbReference>
<evidence type="ECO:0000313" key="10">
    <source>
        <dbReference type="Proteomes" id="UP000238479"/>
    </source>
</evidence>
<dbReference type="InterPro" id="IPR013929">
    <property type="entry name" value="RPAP1_C"/>
</dbReference>
<feature type="domain" description="RPAP1 N-terminal" evidence="7">
    <location>
        <begin position="198"/>
        <end position="241"/>
    </location>
</feature>
<dbReference type="OMA" id="RGGFWKY"/>
<comment type="subcellular location">
    <subcellularLocation>
        <location evidence="1">Nucleus</location>
    </subcellularLocation>
</comment>
<proteinExistence type="inferred from homology"/>
<dbReference type="InterPro" id="IPR013930">
    <property type="entry name" value="RPAP1_N"/>
</dbReference>
<keyword evidence="10" id="KW-1185">Reference proteome</keyword>
<evidence type="ECO:0000256" key="1">
    <source>
        <dbReference type="ARBA" id="ARBA00004123"/>
    </source>
</evidence>
<keyword evidence="4" id="KW-0539">Nucleus</keyword>
<sequence>MEKKQSTTRKNNKKKIFGNTALQLNDVDASCMVGGIVEKGYSDKPVLGPVAPPRPSVLHFPAARHRSEGPHWSPVNSKMDGEEGEGDSEDDEAVMDFDVVKPYAKPIVRKSKKDMNFSKRVEMEVDENRTSTVRETMRTSVRKNSSNQLRHRTKPVLANLKNEQESVLDNNDMEIDVIPKSPAVDIREEQVPVLLESEIDAENRARLQGMSTEEIAQAQDEIMGRLDPALLQVLKRRGEEKLKKERTSSSDKKDRKPYPSSHTAMPHVTAVNTSNHTWTDGLVPISGQAKGKLWNAWSERVEAVRGLRFSSDGTVVGNSLQQMPQVNLAGRDYLRTEGDPGAAGYTIKEAVSLTRSLIAGQRDLALALLSNVLNKALQNIHQNHVQITRQDANKVDRSVDWEAIWAYALGPEPELVLALRMCLDDNHKSVVRMCAKVIYYVLSCDVNENFFDVSEKLAPIHKDTFTAPVFRSKPEIDVGFLHGGFWKYNAKPSNVLALDEDIIDDEIEGKRTIQDDIVVAGQDFAAGLVRMGILPALCYLLESDPTAALEEYILSILIAIARHSPKCANAIMICERLLQTVVSRFIAKDNIEIQPSKIKSVRLLKVLAQSDRKRCFDFIKNGSFQTLTWHLYQPASFLDNWVKSGKEKCRLSSALMVEQLRFWKVCIQHGYCVSYFSEIFPYLCLWLNPPMLEKLIENGVLCEFASISKEAYLVLEALARRLPNLFAQKHHRNQISEDSGDDADFWSWSHVGPMVEIALKWIVWKNDPSVCKLFDREERISGHLVSQDLSVTSLLWVYSAVLHMLSRVLERVIPDDTVHLHESSSLVPWLPEFVPKVGLEIIKNGFVGIYSNAGCSFIEKLCNLRQQGDYETSLATVCCLHGLLGIIINIDKLITLARASVQTLPQNNTSSREEKILKDGILKGSLVELRSAKNMFVKLVASEWHLVQSIEKFGRGGPAPGVGVGWGASGGGYWSGTVLLAQADARFLTDLIETLKIVPDYDIHTEEEMMFIILAINSSLGVCVTAGPTDGTFVKKAINSLLDVSVLKYLDICIRRFLSSRGAKLFNWDDKEEDYLLLSRTLASHFSNRWLSVKKKLEDSDSKNISYSKSHKKGKSSLNTIYEDIDTSGITSQDLVVEWAHQRLPLPVCWFLSPVSTLCDGKTAGLKKSSKLQDLMQDPGDFLVVARAGLFFLLGIEALASFLPAGIHSPVKSVPLVWKLHSLSVLLLVGMGVLEEEKSRVSYEALQDLYGNLLHQARSRTLSSEPRNKNNLEILAFESEIHGTYSTFIETLVEQFSAVSYGDLIYGRQVAVYLHRCVEAPVRLAAWNTLTNSRVLELLPPLENCFTDAEGYLEPVEDNSDNLLAYVKSWTSGALDRAASRGSLAYTLVLHHLSAFIFESYTGDKLLLRNKLSRSLLQDFSSKQHHEAMMLTLIQYSKPSASQTIKQEDGAPAGTAIVKRLELLIEACEGSSSLLNAVERLKSSLKISQL</sequence>
<dbReference type="InterPro" id="IPR016024">
    <property type="entry name" value="ARM-type_fold"/>
</dbReference>
<dbReference type="PANTHER" id="PTHR47605:SF2">
    <property type="entry name" value="TRANSCRIPTIONAL ELONGATION REGULATOR MINIYO"/>
    <property type="match status" value="1"/>
</dbReference>
<evidence type="ECO:0000256" key="4">
    <source>
        <dbReference type="ARBA" id="ARBA00023242"/>
    </source>
</evidence>
<reference evidence="9 10" key="1">
    <citation type="journal article" date="2018" name="Nat. Genet.">
        <title>The Rosa genome provides new insights in the design of modern roses.</title>
        <authorList>
            <person name="Bendahmane M."/>
        </authorList>
    </citation>
    <scope>NUCLEOTIDE SEQUENCE [LARGE SCALE GENOMIC DNA]</scope>
    <source>
        <strain evidence="10">cv. Old Blush</strain>
    </source>
</reference>
<feature type="region of interest" description="Disordered" evidence="5">
    <location>
        <begin position="237"/>
        <end position="265"/>
    </location>
</feature>
<dbReference type="InterPro" id="IPR057989">
    <property type="entry name" value="TPR_RPAP1/MINIYO-like"/>
</dbReference>
<accession>A0A2P6PSZ3</accession>
<protein>
    <submittedName>
        <fullName evidence="9">Putative RNA polymerase II-associated protein</fullName>
    </submittedName>
</protein>
<dbReference type="GO" id="GO:0005634">
    <property type="term" value="C:nucleus"/>
    <property type="evidence" value="ECO:0007669"/>
    <property type="project" value="EnsemblPlants"/>
</dbReference>
<comment type="caution">
    <text evidence="9">The sequence shown here is derived from an EMBL/GenBank/DDBJ whole genome shotgun (WGS) entry which is preliminary data.</text>
</comment>
<feature type="region of interest" description="Disordered" evidence="5">
    <location>
        <begin position="64"/>
        <end position="90"/>
    </location>
</feature>
<dbReference type="GO" id="GO:0030154">
    <property type="term" value="P:cell differentiation"/>
    <property type="evidence" value="ECO:0007669"/>
    <property type="project" value="EnsemblPlants"/>
</dbReference>
<dbReference type="PANTHER" id="PTHR47605">
    <property type="entry name" value="TRANSCRIPTIONAL ELONGATION REGULATOR MINIYO"/>
    <property type="match status" value="1"/>
</dbReference>
<evidence type="ECO:0000259" key="6">
    <source>
        <dbReference type="Pfam" id="PF08620"/>
    </source>
</evidence>
<feature type="compositionally biased region" description="Basic and acidic residues" evidence="5">
    <location>
        <begin position="237"/>
        <end position="257"/>
    </location>
</feature>
<gene>
    <name evidence="9" type="ORF">RchiOBHm_Chr6g0279371</name>
</gene>
<evidence type="ECO:0000313" key="9">
    <source>
        <dbReference type="EMBL" id="PRQ25053.1"/>
    </source>
</evidence>
<dbReference type="SUPFAM" id="SSF48371">
    <property type="entry name" value="ARM repeat"/>
    <property type="match status" value="1"/>
</dbReference>
<dbReference type="InterPro" id="IPR055326">
    <property type="entry name" value="MINIYO"/>
</dbReference>
<dbReference type="Pfam" id="PF08620">
    <property type="entry name" value="RPAP1_C"/>
    <property type="match status" value="1"/>
</dbReference>
<feature type="domain" description="RPAP1/MINIYO-like TPR repeats" evidence="8">
    <location>
        <begin position="1268"/>
        <end position="1400"/>
    </location>
</feature>
<evidence type="ECO:0000256" key="2">
    <source>
        <dbReference type="ARBA" id="ARBA00009953"/>
    </source>
</evidence>
<dbReference type="Proteomes" id="UP000238479">
    <property type="component" value="Chromosome 6"/>
</dbReference>
<dbReference type="EMBL" id="PDCK01000044">
    <property type="protein sequence ID" value="PRQ25053.1"/>
    <property type="molecule type" value="Genomic_DNA"/>
</dbReference>
<organism evidence="9 10">
    <name type="scientific">Rosa chinensis</name>
    <name type="common">China rose</name>
    <dbReference type="NCBI Taxonomy" id="74649"/>
    <lineage>
        <taxon>Eukaryota</taxon>
        <taxon>Viridiplantae</taxon>
        <taxon>Streptophyta</taxon>
        <taxon>Embryophyta</taxon>
        <taxon>Tracheophyta</taxon>
        <taxon>Spermatophyta</taxon>
        <taxon>Magnoliopsida</taxon>
        <taxon>eudicotyledons</taxon>
        <taxon>Gunneridae</taxon>
        <taxon>Pentapetalae</taxon>
        <taxon>rosids</taxon>
        <taxon>fabids</taxon>
        <taxon>Rosales</taxon>
        <taxon>Rosaceae</taxon>
        <taxon>Rosoideae</taxon>
        <taxon>Rosoideae incertae sedis</taxon>
        <taxon>Rosa</taxon>
    </lineage>
</organism>
<feature type="domain" description="RPAP1 C-terminal" evidence="6">
    <location>
        <begin position="307"/>
        <end position="376"/>
    </location>
</feature>
<dbReference type="Gramene" id="PRQ25053">
    <property type="protein sequence ID" value="PRQ25053"/>
    <property type="gene ID" value="RchiOBHm_Chr6g0279371"/>
</dbReference>